<evidence type="ECO:0000256" key="2">
    <source>
        <dbReference type="ARBA" id="ARBA00022801"/>
    </source>
</evidence>
<dbReference type="Pfam" id="PF08482">
    <property type="entry name" value="HrpB_C"/>
    <property type="match status" value="1"/>
</dbReference>
<dbReference type="EC" id="3.6.4.13" evidence="7"/>
<dbReference type="GO" id="GO:0016787">
    <property type="term" value="F:hydrolase activity"/>
    <property type="evidence" value="ECO:0007669"/>
    <property type="project" value="UniProtKB-KW"/>
</dbReference>
<dbReference type="Pfam" id="PF00271">
    <property type="entry name" value="Helicase_C"/>
    <property type="match status" value="1"/>
</dbReference>
<dbReference type="InterPro" id="IPR011545">
    <property type="entry name" value="DEAD/DEAH_box_helicase_dom"/>
</dbReference>
<evidence type="ECO:0000313" key="8">
    <source>
        <dbReference type="Proteomes" id="UP001596528"/>
    </source>
</evidence>
<dbReference type="Gene3D" id="3.40.50.300">
    <property type="entry name" value="P-loop containing nucleotide triphosphate hydrolases"/>
    <property type="match status" value="2"/>
</dbReference>
<dbReference type="Gene3D" id="1.20.120.1080">
    <property type="match status" value="1"/>
</dbReference>
<keyword evidence="2 7" id="KW-0378">Hydrolase</keyword>
<dbReference type="InterPro" id="IPR013689">
    <property type="entry name" value="RNA_helicase_ATP-dep_HrpB_C"/>
</dbReference>
<reference evidence="8" key="1">
    <citation type="journal article" date="2019" name="Int. J. Syst. Evol. Microbiol.">
        <title>The Global Catalogue of Microorganisms (GCM) 10K type strain sequencing project: providing services to taxonomists for standard genome sequencing and annotation.</title>
        <authorList>
            <consortium name="The Broad Institute Genomics Platform"/>
            <consortium name="The Broad Institute Genome Sequencing Center for Infectious Disease"/>
            <person name="Wu L."/>
            <person name="Ma J."/>
        </authorList>
    </citation>
    <scope>NUCLEOTIDE SEQUENCE [LARGE SCALE GENOMIC DNA]</scope>
    <source>
        <strain evidence="8">JCM 18657</strain>
    </source>
</reference>
<feature type="domain" description="Helicase C-terminal" evidence="6">
    <location>
        <begin position="204"/>
        <end position="367"/>
    </location>
</feature>
<evidence type="ECO:0000259" key="5">
    <source>
        <dbReference type="PROSITE" id="PS51192"/>
    </source>
</evidence>
<dbReference type="InterPro" id="IPR014001">
    <property type="entry name" value="Helicase_ATP-bd"/>
</dbReference>
<dbReference type="SMART" id="SM00487">
    <property type="entry name" value="DEXDc"/>
    <property type="match status" value="1"/>
</dbReference>
<dbReference type="CDD" id="cd17990">
    <property type="entry name" value="DEXHc_HrpB"/>
    <property type="match status" value="1"/>
</dbReference>
<dbReference type="PANTHER" id="PTHR43519">
    <property type="entry name" value="ATP-DEPENDENT RNA HELICASE HRPB"/>
    <property type="match status" value="1"/>
</dbReference>
<keyword evidence="4" id="KW-0067">ATP-binding</keyword>
<dbReference type="CDD" id="cd18791">
    <property type="entry name" value="SF2_C_RHA"/>
    <property type="match status" value="1"/>
</dbReference>
<comment type="caution">
    <text evidence="7">The sequence shown here is derived from an EMBL/GenBank/DDBJ whole genome shotgun (WGS) entry which is preliminary data.</text>
</comment>
<evidence type="ECO:0000313" key="7">
    <source>
        <dbReference type="EMBL" id="MFC7749028.1"/>
    </source>
</evidence>
<gene>
    <name evidence="7" type="primary">hrpB</name>
    <name evidence="7" type="ORF">ACFQWB_03580</name>
</gene>
<dbReference type="Pfam" id="PF00270">
    <property type="entry name" value="DEAD"/>
    <property type="match status" value="1"/>
</dbReference>
<dbReference type="PROSITE" id="PS51192">
    <property type="entry name" value="HELICASE_ATP_BIND_1"/>
    <property type="match status" value="1"/>
</dbReference>
<dbReference type="PROSITE" id="PS51194">
    <property type="entry name" value="HELICASE_CTER"/>
    <property type="match status" value="1"/>
</dbReference>
<dbReference type="InterPro" id="IPR049614">
    <property type="entry name" value="HrpB_DEXH"/>
</dbReference>
<dbReference type="SUPFAM" id="SSF52540">
    <property type="entry name" value="P-loop containing nucleoside triphosphate hydrolases"/>
    <property type="match status" value="2"/>
</dbReference>
<dbReference type="InterPro" id="IPR056329">
    <property type="entry name" value="CON_HrpB"/>
</dbReference>
<dbReference type="SMART" id="SM00490">
    <property type="entry name" value="HELICc"/>
    <property type="match status" value="1"/>
</dbReference>
<dbReference type="InterPro" id="IPR010225">
    <property type="entry name" value="HrpB"/>
</dbReference>
<dbReference type="SMART" id="SM00847">
    <property type="entry name" value="HA2"/>
    <property type="match status" value="1"/>
</dbReference>
<evidence type="ECO:0000256" key="4">
    <source>
        <dbReference type="ARBA" id="ARBA00022840"/>
    </source>
</evidence>
<feature type="domain" description="Helicase ATP-binding" evidence="5">
    <location>
        <begin position="14"/>
        <end position="178"/>
    </location>
</feature>
<sequence>MKALPIEWVLPALRTALDGGGNAVLIASPGAGKTTRVPLALKDSQWLQGRKIVMLEPRRLAARAAAAYMAGELGEKVGETVGYRVKHDTKVGPSTVVEVVTEGVLTRMLQRDPSLEDVGLVIFDEFHERNLHADTGLALCLQAQELFRPDLRLLAMSATMEGEAVAELLGGAPVLTAPGRMFPVETIYADKRPERPLEEEAARTIRRALAEHEGDVLVFLPGAAEIRRVMDKLEPDEGLCVQPLYGQLTQREQDEALRPARDGRRKVVLATSIAETSLTVEGVRIVIDSGWMRVPRFSPRTGMTRLETVRVARSSADQRRGRAGRTAPGVCYRMWTEAEDALLEDRAKPEILEADLAPLMLELAVWGVRDPSELKWLDAPPAASVSQAKELLRSLDAIDDEGACTAHGRQMAELGVHPRLAHMMLRGAESGLAGLACDLAALLSERDVLRFERGFADADLSLRLDAAFGYGALAAPGAAADEAACRRVRQDSRELRRSLSARDTPEQAGGKAQAGLLLAFAYPDRIARRRPDGRYLLAGGRGAAFGTRQRLSGCEWIVVAELDDAGADGRILLAAELAEADLPQAFAGRVTAEESVCWDRETGSVRAVRRQRLGAILIREEPVRAPDPDRQLEALLAGIREEGLDILPWTAATRQWRQRLAFLHRIDPESWPDGSDEALLGSLEQWLGPHVAGFRSRSDLQRLRMGEVLETWLSWEQRRAFDELAPTHIRVPSGSRIAVDYSDPAAPVLAVRLQELFGLHDTPRLANGRVPVVIHLLSPAGRPVQVTSDLRSFWRTGYFEVKKDLKGRYPKHYWPDDPLEAVATNRVRPKP</sequence>
<dbReference type="RefSeq" id="WP_138790291.1">
    <property type="nucleotide sequence ID" value="NZ_JBHTGQ010000008.1"/>
</dbReference>
<dbReference type="InterPro" id="IPR007502">
    <property type="entry name" value="Helicase-assoc_dom"/>
</dbReference>
<dbReference type="InterPro" id="IPR001650">
    <property type="entry name" value="Helicase_C-like"/>
</dbReference>
<evidence type="ECO:0000256" key="1">
    <source>
        <dbReference type="ARBA" id="ARBA00022741"/>
    </source>
</evidence>
<dbReference type="EMBL" id="JBHTGQ010000008">
    <property type="protein sequence ID" value="MFC7749028.1"/>
    <property type="molecule type" value="Genomic_DNA"/>
</dbReference>
<accession>A0ABW2V1D5</accession>
<evidence type="ECO:0000256" key="3">
    <source>
        <dbReference type="ARBA" id="ARBA00022806"/>
    </source>
</evidence>
<dbReference type="Pfam" id="PF24473">
    <property type="entry name" value="CON_HrpB"/>
    <property type="match status" value="1"/>
</dbReference>
<dbReference type="NCBIfam" id="TIGR01970">
    <property type="entry name" value="DEAH_box_HrpB"/>
    <property type="match status" value="1"/>
</dbReference>
<dbReference type="InterPro" id="IPR027417">
    <property type="entry name" value="P-loop_NTPase"/>
</dbReference>
<keyword evidence="8" id="KW-1185">Reference proteome</keyword>
<dbReference type="PANTHER" id="PTHR43519:SF1">
    <property type="entry name" value="ATP-DEPENDENT RNA HELICASE HRPB"/>
    <property type="match status" value="1"/>
</dbReference>
<keyword evidence="3 7" id="KW-0347">Helicase</keyword>
<dbReference type="PIRSF" id="PIRSF005496">
    <property type="entry name" value="ATP_hel_hrpB"/>
    <property type="match status" value="1"/>
</dbReference>
<organism evidence="7 8">
    <name type="scientific">Paenibacillus thermoaerophilus</name>
    <dbReference type="NCBI Taxonomy" id="1215385"/>
    <lineage>
        <taxon>Bacteria</taxon>
        <taxon>Bacillati</taxon>
        <taxon>Bacillota</taxon>
        <taxon>Bacilli</taxon>
        <taxon>Bacillales</taxon>
        <taxon>Paenibacillaceae</taxon>
        <taxon>Paenibacillus</taxon>
    </lineage>
</organism>
<keyword evidence="1" id="KW-0547">Nucleotide-binding</keyword>
<dbReference type="GO" id="GO:0003724">
    <property type="term" value="F:RNA helicase activity"/>
    <property type="evidence" value="ECO:0007669"/>
    <property type="project" value="UniProtKB-EC"/>
</dbReference>
<dbReference type="Proteomes" id="UP001596528">
    <property type="component" value="Unassembled WGS sequence"/>
</dbReference>
<proteinExistence type="predicted"/>
<evidence type="ECO:0000259" key="6">
    <source>
        <dbReference type="PROSITE" id="PS51194"/>
    </source>
</evidence>
<protein>
    <submittedName>
        <fullName evidence="7">ATP-dependent helicase HrpB</fullName>
        <ecNumber evidence="7">3.6.4.13</ecNumber>
    </submittedName>
</protein>
<name>A0ABW2V1D5_9BACL</name>